<evidence type="ECO:0000313" key="2">
    <source>
        <dbReference type="Proteomes" id="UP000316426"/>
    </source>
</evidence>
<gene>
    <name evidence="1" type="ORF">Spa11_14380</name>
</gene>
<accession>A0A518K621</accession>
<dbReference type="RefSeq" id="WP_145109881.1">
    <property type="nucleotide sequence ID" value="NZ_CP036349.1"/>
</dbReference>
<keyword evidence="2" id="KW-1185">Reference proteome</keyword>
<dbReference type="AlphaFoldDB" id="A0A518K621"/>
<name>A0A518K621_9BACT</name>
<organism evidence="1 2">
    <name type="scientific">Botrimarina mediterranea</name>
    <dbReference type="NCBI Taxonomy" id="2528022"/>
    <lineage>
        <taxon>Bacteria</taxon>
        <taxon>Pseudomonadati</taxon>
        <taxon>Planctomycetota</taxon>
        <taxon>Planctomycetia</taxon>
        <taxon>Pirellulales</taxon>
        <taxon>Lacipirellulaceae</taxon>
        <taxon>Botrimarina</taxon>
    </lineage>
</organism>
<dbReference type="EMBL" id="CP036349">
    <property type="protein sequence ID" value="QDV73242.1"/>
    <property type="molecule type" value="Genomic_DNA"/>
</dbReference>
<protein>
    <submittedName>
        <fullName evidence="1">Uncharacterized protein</fullName>
    </submittedName>
</protein>
<dbReference type="Proteomes" id="UP000316426">
    <property type="component" value="Chromosome"/>
</dbReference>
<sequence length="391" mass="44140">MPDRALYYPQTTIWDPRFLVDAMLYWDNVACIVPVESYRERRRGHPAEMQAAMRGALDEFSSNLVPSDNQKRQAHEWLRETLIEGPAQRGETILWTDFFADKASPQTLELLLHGGWLKDCDKPAHEVERYVEQRKAGGKLSPEFGGYTLRLPKGITSLVMSALAAACSSEHMPPVTDDEYLFQDTINSLLNHQSSATGVTQVSFEYKPDNEPADIAAFSPRLGEALIGRDLRCLFATVPRLGQAVGQEVTPETLKNLTEARKKDDVRERQRAFREVVDRYLTQLRDAEDNERDLIVSDFKEAARRDLSVLKKELNKLSLWTLTAKEGSVGLGIGYACGMAAATNLPESMLVGSILGLTRSLIRHARERDKVLGQHWCTWAMTADNRRFRMA</sequence>
<evidence type="ECO:0000313" key="1">
    <source>
        <dbReference type="EMBL" id="QDV73242.1"/>
    </source>
</evidence>
<dbReference type="KEGG" id="bmei:Spa11_14380"/>
<reference evidence="1 2" key="1">
    <citation type="submission" date="2019-02" db="EMBL/GenBank/DDBJ databases">
        <title>Deep-cultivation of Planctomycetes and their phenomic and genomic characterization uncovers novel biology.</title>
        <authorList>
            <person name="Wiegand S."/>
            <person name="Jogler M."/>
            <person name="Boedeker C."/>
            <person name="Pinto D."/>
            <person name="Vollmers J."/>
            <person name="Rivas-Marin E."/>
            <person name="Kohn T."/>
            <person name="Peeters S.H."/>
            <person name="Heuer A."/>
            <person name="Rast P."/>
            <person name="Oberbeckmann S."/>
            <person name="Bunk B."/>
            <person name="Jeske O."/>
            <person name="Meyerdierks A."/>
            <person name="Storesund J.E."/>
            <person name="Kallscheuer N."/>
            <person name="Luecker S."/>
            <person name="Lage O.M."/>
            <person name="Pohl T."/>
            <person name="Merkel B.J."/>
            <person name="Hornburger P."/>
            <person name="Mueller R.-W."/>
            <person name="Bruemmer F."/>
            <person name="Labrenz M."/>
            <person name="Spormann A.M."/>
            <person name="Op den Camp H."/>
            <person name="Overmann J."/>
            <person name="Amann R."/>
            <person name="Jetten M.S.M."/>
            <person name="Mascher T."/>
            <person name="Medema M.H."/>
            <person name="Devos D.P."/>
            <person name="Kaster A.-K."/>
            <person name="Ovreas L."/>
            <person name="Rohde M."/>
            <person name="Galperin M.Y."/>
            <person name="Jogler C."/>
        </authorList>
    </citation>
    <scope>NUCLEOTIDE SEQUENCE [LARGE SCALE GENOMIC DNA]</scope>
    <source>
        <strain evidence="1 2">Spa11</strain>
    </source>
</reference>
<proteinExistence type="predicted"/>